<dbReference type="EMBL" id="JANJQO010000179">
    <property type="protein sequence ID" value="KAJ2980700.1"/>
    <property type="molecule type" value="Genomic_DNA"/>
</dbReference>
<proteinExistence type="predicted"/>
<reference evidence="1" key="1">
    <citation type="submission" date="2022-08" db="EMBL/GenBank/DDBJ databases">
        <title>Genome Sequence of Lecanicillium fungicola.</title>
        <authorList>
            <person name="Buettner E."/>
        </authorList>
    </citation>
    <scope>NUCLEOTIDE SEQUENCE</scope>
    <source>
        <strain evidence="1">Babe33</strain>
    </source>
</reference>
<sequence length="338" mass="37809">MAAAVLLPPPHSEYDVWERQNVRARPSHQQEQQQKQARHRHQQQLRGHGFPSEQTRPDLCGLLEFSSSLFDSLANSCDIGHILTEIDPSAQHGELAGHDDYFGLLGQSTSDTLATHDDIVPELVPDTVTTTATPSCGCAQDVFKTIRLLKQTPSSHMILHRLRFGVDLFERLLVCPVCYNLAKPPRITIQNVLLIGRLMVELGLGYQSYLRWVRDAPAQSNNEAKTVYFSPGGEASALLSFEIGDLQFQEIVMHGLRTDAQRLSALGSQFSIRQQDRHSIGHETCPSAEGRCWKEENEVDLDPLDICPRNPAAKTLTPCFRVVEEVERTINRIQADIG</sequence>
<keyword evidence="2" id="KW-1185">Reference proteome</keyword>
<protein>
    <submittedName>
        <fullName evidence="1">Uncharacterized protein</fullName>
    </submittedName>
</protein>
<dbReference type="Proteomes" id="UP001143910">
    <property type="component" value="Unassembled WGS sequence"/>
</dbReference>
<accession>A0ACC1NN43</accession>
<gene>
    <name evidence="1" type="ORF">NQ176_g2481</name>
</gene>
<evidence type="ECO:0000313" key="2">
    <source>
        <dbReference type="Proteomes" id="UP001143910"/>
    </source>
</evidence>
<comment type="caution">
    <text evidence="1">The sequence shown here is derived from an EMBL/GenBank/DDBJ whole genome shotgun (WGS) entry which is preliminary data.</text>
</comment>
<name>A0ACC1NN43_9HYPO</name>
<organism evidence="1 2">
    <name type="scientific">Zarea fungicola</name>
    <dbReference type="NCBI Taxonomy" id="93591"/>
    <lineage>
        <taxon>Eukaryota</taxon>
        <taxon>Fungi</taxon>
        <taxon>Dikarya</taxon>
        <taxon>Ascomycota</taxon>
        <taxon>Pezizomycotina</taxon>
        <taxon>Sordariomycetes</taxon>
        <taxon>Hypocreomycetidae</taxon>
        <taxon>Hypocreales</taxon>
        <taxon>Cordycipitaceae</taxon>
        <taxon>Zarea</taxon>
    </lineage>
</organism>
<evidence type="ECO:0000313" key="1">
    <source>
        <dbReference type="EMBL" id="KAJ2980700.1"/>
    </source>
</evidence>